<evidence type="ECO:0000256" key="6">
    <source>
        <dbReference type="SAM" id="SignalP"/>
    </source>
</evidence>
<feature type="signal peptide" evidence="6">
    <location>
        <begin position="1"/>
        <end position="17"/>
    </location>
</feature>
<dbReference type="EMBL" id="UFQT01001180">
    <property type="protein sequence ID" value="SSX29358.1"/>
    <property type="molecule type" value="Genomic_DNA"/>
</dbReference>
<name>A0A336MTR3_CULSO</name>
<keyword evidence="3" id="KW-0575">Peroxidase</keyword>
<gene>
    <name evidence="7" type="primary">CSON001190</name>
</gene>
<keyword evidence="6" id="KW-0732">Signal</keyword>
<dbReference type="Gene3D" id="1.10.640.10">
    <property type="entry name" value="Haem peroxidase domain superfamily, animal type"/>
    <property type="match status" value="1"/>
</dbReference>
<evidence type="ECO:0000256" key="4">
    <source>
        <dbReference type="ARBA" id="ARBA00023180"/>
    </source>
</evidence>
<proteinExistence type="predicted"/>
<keyword evidence="5" id="KW-0408">Iron</keyword>
<dbReference type="PANTHER" id="PTHR11475">
    <property type="entry name" value="OXIDASE/PEROXIDASE"/>
    <property type="match status" value="1"/>
</dbReference>
<accession>A0A336MTR3</accession>
<keyword evidence="5" id="KW-0349">Heme</keyword>
<reference evidence="7" key="1">
    <citation type="submission" date="2018-07" db="EMBL/GenBank/DDBJ databases">
        <authorList>
            <person name="Quirk P.G."/>
            <person name="Krulwich T.A."/>
        </authorList>
    </citation>
    <scope>NUCLEOTIDE SEQUENCE</scope>
</reference>
<evidence type="ECO:0000256" key="2">
    <source>
        <dbReference type="ARBA" id="ARBA00022525"/>
    </source>
</evidence>
<comment type="subcellular location">
    <subcellularLocation>
        <location evidence="1">Secreted</location>
    </subcellularLocation>
</comment>
<dbReference type="InterPro" id="IPR037120">
    <property type="entry name" value="Haem_peroxidase_sf_animal"/>
</dbReference>
<evidence type="ECO:0000256" key="1">
    <source>
        <dbReference type="ARBA" id="ARBA00004613"/>
    </source>
</evidence>
<feature type="chain" id="PRO_5016364544" evidence="6">
    <location>
        <begin position="18"/>
        <end position="1058"/>
    </location>
</feature>
<dbReference type="GO" id="GO:0005576">
    <property type="term" value="C:extracellular region"/>
    <property type="evidence" value="ECO:0007669"/>
    <property type="project" value="UniProtKB-SubCell"/>
</dbReference>
<dbReference type="VEuPathDB" id="VectorBase:CSON001190"/>
<evidence type="ECO:0000256" key="5">
    <source>
        <dbReference type="PIRSR" id="PIRSR619791-2"/>
    </source>
</evidence>
<dbReference type="GO" id="GO:0006979">
    <property type="term" value="P:response to oxidative stress"/>
    <property type="evidence" value="ECO:0007669"/>
    <property type="project" value="InterPro"/>
</dbReference>
<evidence type="ECO:0000256" key="3">
    <source>
        <dbReference type="ARBA" id="ARBA00022559"/>
    </source>
</evidence>
<sequence>MEKKILIILFLLGVYESQLNFVLGLDALGGLLGADAKSDISVDAGGSVDGGESGAGLLRSVLGGGDEGEGLLGGVVGGDGVLASVVGGGDEGEGLLGGVVGGDGALGSVVGGVDEDGGSTGLLGDGGLAGVVDTLADGLPITNLEGDANDEGGDKSILDILPAVGEIVDPLDVLENKESEGEGGLSVAGVSSVLGVDGFLGGKNETLNGSMDLINIAAVLDDQITNIDPKSEKCETIDGELVCTKSGGLLNLDVGLNKDRVFKVKLPVPDKFEIIRKYKYKEYETKNVFGDGEPKFVDPNATCKAYAKCKKFRKFSSYLPLKSPFLFGTPYYLDTQGNTITKKVITQNYYAPGQTSPVYKVESDNEYLRVFAEDLSKSCIKLDSDGSCTKEGLVDKTAIYTLDDIPCDTLYAALRLFDIEQEKQNTLAYADLLIKLDDVSGMHWFKLPPGSNEVAKQILDTEKLQKLYELLLVNYADVDENAFFVLKQNYTSLCTPERVTCKEFECKNNKFYTYDGTCNNPDNKLLGKNPTSLLRIGRPYCTLTKSNNCKLPGARTISLTLGYITNYIDYPKQPHYNLNFECSEYPSFVSLFGLFFVQFAVHDIVKLATRGVHSKQQGGVRGCTRDGRFLPSHLRHDYSVPISLPENDPYYSKFNRTCMEFVTGQKYNAECAVTNVNLGNFVTSYMDLSQLYPSRESDLKDVIAEGGKIKLSLGNYPYISDHRAFQTPLFIVVAELFGLLHNKIAENIKLSQSSLSDYEIFELARTINIYTYQYYYDNFVLPAILGKEYCDHQEITSTKSCYNTKINPTPITEFSCAAARYLHRYLPNKFNLLHPDYTVKTIQELSNNFGGPQIAFDEAEAVFLGMTHQSIYVPGISFQVQNWLFKGDHLYGDDLISLDVQRSRDCCVQPYVFYIKKFFGVEIKFWEDLSHYIPADAILHLKRTYSDVCQIELYTGIAVEKKYEDGLYGPVGRKIMTEQHLHTRCGDSKYYTNALDEVAKSCFKMINYNELFSSLIGVKTTTSNILFSMTSKHESYQIPENSNSMEGVNCLINALSKS</sequence>
<dbReference type="GO" id="GO:0020037">
    <property type="term" value="F:heme binding"/>
    <property type="evidence" value="ECO:0007669"/>
    <property type="project" value="InterPro"/>
</dbReference>
<keyword evidence="5" id="KW-0479">Metal-binding</keyword>
<keyword evidence="2" id="KW-0964">Secreted</keyword>
<protein>
    <submittedName>
        <fullName evidence="7">CSON001190 protein</fullName>
    </submittedName>
</protein>
<dbReference type="SUPFAM" id="SSF48113">
    <property type="entry name" value="Heme-dependent peroxidases"/>
    <property type="match status" value="1"/>
</dbReference>
<organism evidence="7">
    <name type="scientific">Culicoides sonorensis</name>
    <name type="common">Biting midge</name>
    <dbReference type="NCBI Taxonomy" id="179676"/>
    <lineage>
        <taxon>Eukaryota</taxon>
        <taxon>Metazoa</taxon>
        <taxon>Ecdysozoa</taxon>
        <taxon>Arthropoda</taxon>
        <taxon>Hexapoda</taxon>
        <taxon>Insecta</taxon>
        <taxon>Pterygota</taxon>
        <taxon>Neoptera</taxon>
        <taxon>Endopterygota</taxon>
        <taxon>Diptera</taxon>
        <taxon>Nematocera</taxon>
        <taxon>Chironomoidea</taxon>
        <taxon>Ceratopogonidae</taxon>
        <taxon>Ceratopogoninae</taxon>
        <taxon>Culicoides</taxon>
        <taxon>Monoculicoides</taxon>
    </lineage>
</organism>
<feature type="binding site" description="axial binding residue" evidence="5">
    <location>
        <position position="823"/>
    </location>
    <ligand>
        <name>heme b</name>
        <dbReference type="ChEBI" id="CHEBI:60344"/>
    </ligand>
    <ligandPart>
        <name>Fe</name>
        <dbReference type="ChEBI" id="CHEBI:18248"/>
    </ligandPart>
</feature>
<dbReference type="InterPro" id="IPR010255">
    <property type="entry name" value="Haem_peroxidase_sf"/>
</dbReference>
<keyword evidence="3" id="KW-0560">Oxidoreductase</keyword>
<dbReference type="GO" id="GO:0046872">
    <property type="term" value="F:metal ion binding"/>
    <property type="evidence" value="ECO:0007669"/>
    <property type="project" value="UniProtKB-KW"/>
</dbReference>
<dbReference type="PANTHER" id="PTHR11475:SF4">
    <property type="entry name" value="CHORION PEROXIDASE"/>
    <property type="match status" value="1"/>
</dbReference>
<evidence type="ECO:0000313" key="7">
    <source>
        <dbReference type="EMBL" id="SSX29358.1"/>
    </source>
</evidence>
<dbReference type="GO" id="GO:0004601">
    <property type="term" value="F:peroxidase activity"/>
    <property type="evidence" value="ECO:0007669"/>
    <property type="project" value="UniProtKB-KW"/>
</dbReference>
<keyword evidence="4" id="KW-0325">Glycoprotein</keyword>
<dbReference type="InterPro" id="IPR019791">
    <property type="entry name" value="Haem_peroxidase_animal"/>
</dbReference>
<dbReference type="AlphaFoldDB" id="A0A336MTR3"/>
<dbReference type="PROSITE" id="PS50292">
    <property type="entry name" value="PEROXIDASE_3"/>
    <property type="match status" value="1"/>
</dbReference>
<dbReference type="Pfam" id="PF03098">
    <property type="entry name" value="An_peroxidase"/>
    <property type="match status" value="1"/>
</dbReference>